<feature type="region of interest" description="Disordered" evidence="1">
    <location>
        <begin position="1"/>
        <end position="23"/>
    </location>
</feature>
<feature type="compositionally biased region" description="Low complexity" evidence="1">
    <location>
        <begin position="192"/>
        <end position="219"/>
    </location>
</feature>
<comment type="caution">
    <text evidence="3">The sequence shown here is derived from an EMBL/GenBank/DDBJ whole genome shotgun (WGS) entry which is preliminary data.</text>
</comment>
<evidence type="ECO:0000259" key="2">
    <source>
        <dbReference type="Pfam" id="PF13843"/>
    </source>
</evidence>
<dbReference type="PANTHER" id="PTHR46599:SF3">
    <property type="entry name" value="PIGGYBAC TRANSPOSABLE ELEMENT-DERIVED PROTEIN 4"/>
    <property type="match status" value="1"/>
</dbReference>
<dbReference type="Proteomes" id="UP000792457">
    <property type="component" value="Unassembled WGS sequence"/>
</dbReference>
<reference evidence="3" key="2">
    <citation type="submission" date="2017-10" db="EMBL/GenBank/DDBJ databases">
        <title>Ladona fulva Genome sequencing and assembly.</title>
        <authorList>
            <person name="Murali S."/>
            <person name="Richards S."/>
            <person name="Bandaranaike D."/>
            <person name="Bellair M."/>
            <person name="Blankenburg K."/>
            <person name="Chao H."/>
            <person name="Dinh H."/>
            <person name="Doddapaneni H."/>
            <person name="Dugan-Rocha S."/>
            <person name="Elkadiri S."/>
            <person name="Gnanaolivu R."/>
            <person name="Hernandez B."/>
            <person name="Skinner E."/>
            <person name="Javaid M."/>
            <person name="Lee S."/>
            <person name="Li M."/>
            <person name="Ming W."/>
            <person name="Munidasa M."/>
            <person name="Muniz J."/>
            <person name="Nguyen L."/>
            <person name="Hughes D."/>
            <person name="Osuji N."/>
            <person name="Pu L.-L."/>
            <person name="Puazo M."/>
            <person name="Qu C."/>
            <person name="Quiroz J."/>
            <person name="Raj R."/>
            <person name="Weissenberger G."/>
            <person name="Xin Y."/>
            <person name="Zou X."/>
            <person name="Han Y."/>
            <person name="Worley K."/>
            <person name="Muzny D."/>
            <person name="Gibbs R."/>
        </authorList>
    </citation>
    <scope>NUCLEOTIDE SEQUENCE</scope>
    <source>
        <strain evidence="3">Sampled in the wild</strain>
    </source>
</reference>
<dbReference type="OrthoDB" id="75807at2759"/>
<organism evidence="3 4">
    <name type="scientific">Ladona fulva</name>
    <name type="common">Scarce chaser dragonfly</name>
    <name type="synonym">Libellula fulva</name>
    <dbReference type="NCBI Taxonomy" id="123851"/>
    <lineage>
        <taxon>Eukaryota</taxon>
        <taxon>Metazoa</taxon>
        <taxon>Ecdysozoa</taxon>
        <taxon>Arthropoda</taxon>
        <taxon>Hexapoda</taxon>
        <taxon>Insecta</taxon>
        <taxon>Pterygota</taxon>
        <taxon>Palaeoptera</taxon>
        <taxon>Odonata</taxon>
        <taxon>Epiprocta</taxon>
        <taxon>Anisoptera</taxon>
        <taxon>Libelluloidea</taxon>
        <taxon>Libellulidae</taxon>
        <taxon>Ladona</taxon>
    </lineage>
</organism>
<accession>A0A8K0K3I1</accession>
<dbReference type="EMBL" id="KZ308291">
    <property type="protein sequence ID" value="KAG8226635.1"/>
    <property type="molecule type" value="Genomic_DNA"/>
</dbReference>
<sequence length="548" mass="62420">MDLSRKRKSCFKGENKRERGSFGGENTKREWSYFGREMSLLDNSALLLEEQEKLKTLSRDGLVHRLFADFFHPEKVSFALSVPLCYPETFSYGRLGLACLSREVLGTYKQKVTTFTSSSPDVSRVSSSKLKIGIFMTCEDKEWAGNPRVFNTTEDLGMLYPKSHTFRIEIYSDNFIPSDMESDSEWYDVEYSSSGSGTTISEQSSSSESDQETAESSTELEWTRIDADSDVPPPTSAFPFSEESSINSEMQSYTDVLEYFNFFFDDSMVNMIVEQTNLYAEQCIREQAGSSSGVSNWHPTTSDELRIIFSIVMAQSIVVKPQEVLGYISVKRYLHFSDNSNYDPNNHPNQKLNKIWPVYERLNKKFQDAYTPERNVTIDESLMLYKGRLGWIQYIPMKRARFGIKTFMLCESKSGYIWSTIIYTGKGTLVDSDIPEQPVTTQVVTALMKPLLNKGHCVTTDSFYTSPELANLLILQKTDTYGTTLRMNRKGVPPNLKTPKKCSTGQLAAYRRGKVMVMRWKDKKDVTNFGKADESTDLNKFEAYGGIV</sequence>
<protein>
    <recommendedName>
        <fullName evidence="2">PiggyBac transposable element-derived protein domain-containing protein</fullName>
    </recommendedName>
</protein>
<evidence type="ECO:0000256" key="1">
    <source>
        <dbReference type="SAM" id="MobiDB-lite"/>
    </source>
</evidence>
<feature type="compositionally biased region" description="Basic residues" evidence="1">
    <location>
        <begin position="1"/>
        <end position="10"/>
    </location>
</feature>
<feature type="domain" description="PiggyBac transposable element-derived protein" evidence="2">
    <location>
        <begin position="331"/>
        <end position="529"/>
    </location>
</feature>
<proteinExistence type="predicted"/>
<dbReference type="AlphaFoldDB" id="A0A8K0K3I1"/>
<feature type="region of interest" description="Disordered" evidence="1">
    <location>
        <begin position="190"/>
        <end position="243"/>
    </location>
</feature>
<dbReference type="InterPro" id="IPR029526">
    <property type="entry name" value="PGBD"/>
</dbReference>
<dbReference type="Pfam" id="PF13843">
    <property type="entry name" value="DDE_Tnp_1_7"/>
    <property type="match status" value="2"/>
</dbReference>
<name>A0A8K0K3I1_LADFU</name>
<keyword evidence="4" id="KW-1185">Reference proteome</keyword>
<reference evidence="3" key="1">
    <citation type="submission" date="2013-04" db="EMBL/GenBank/DDBJ databases">
        <authorList>
            <person name="Qu J."/>
            <person name="Murali S.C."/>
            <person name="Bandaranaike D."/>
            <person name="Bellair M."/>
            <person name="Blankenburg K."/>
            <person name="Chao H."/>
            <person name="Dinh H."/>
            <person name="Doddapaneni H."/>
            <person name="Downs B."/>
            <person name="Dugan-Rocha S."/>
            <person name="Elkadiri S."/>
            <person name="Gnanaolivu R.D."/>
            <person name="Hernandez B."/>
            <person name="Javaid M."/>
            <person name="Jayaseelan J.C."/>
            <person name="Lee S."/>
            <person name="Li M."/>
            <person name="Ming W."/>
            <person name="Munidasa M."/>
            <person name="Muniz J."/>
            <person name="Nguyen L."/>
            <person name="Ongeri F."/>
            <person name="Osuji N."/>
            <person name="Pu L.-L."/>
            <person name="Puazo M."/>
            <person name="Qu C."/>
            <person name="Quiroz J."/>
            <person name="Raj R."/>
            <person name="Weissenberger G."/>
            <person name="Xin Y."/>
            <person name="Zou X."/>
            <person name="Han Y."/>
            <person name="Richards S."/>
            <person name="Worley K."/>
            <person name="Muzny D."/>
            <person name="Gibbs R."/>
        </authorList>
    </citation>
    <scope>NUCLEOTIDE SEQUENCE</scope>
    <source>
        <strain evidence="3">Sampled in the wild</strain>
    </source>
</reference>
<dbReference type="PANTHER" id="PTHR46599">
    <property type="entry name" value="PIGGYBAC TRANSPOSABLE ELEMENT-DERIVED PROTEIN 4"/>
    <property type="match status" value="1"/>
</dbReference>
<feature type="compositionally biased region" description="Basic and acidic residues" evidence="1">
    <location>
        <begin position="11"/>
        <end position="23"/>
    </location>
</feature>
<gene>
    <name evidence="3" type="ORF">J437_LFUL005286</name>
</gene>
<feature type="domain" description="PiggyBac transposable element-derived protein" evidence="2">
    <location>
        <begin position="258"/>
        <end position="321"/>
    </location>
</feature>
<evidence type="ECO:0000313" key="4">
    <source>
        <dbReference type="Proteomes" id="UP000792457"/>
    </source>
</evidence>
<evidence type="ECO:0000313" key="3">
    <source>
        <dbReference type="EMBL" id="KAG8226635.1"/>
    </source>
</evidence>